<reference evidence="1 2" key="1">
    <citation type="submission" date="2018-09" db="EMBL/GenBank/DDBJ databases">
        <authorList>
            <person name="Postec A."/>
        </authorList>
    </citation>
    <scope>NUCLEOTIDE SEQUENCE [LARGE SCALE GENOMIC DNA]</scope>
    <source>
        <strain evidence="1">70B-A</strain>
    </source>
</reference>
<evidence type="ECO:0008006" key="3">
    <source>
        <dbReference type="Google" id="ProtNLM"/>
    </source>
</evidence>
<sequence>MLRKIYGIIVLVALFMVLLEVPALAVEPGEERVTLGANLTEEQITQMYTDFDVERGEVTEISVTIEEERAYLSGLVPDERIGSSSISSIYIKTLEEDSGINVTTNNINWCTEDIYRNALMTAGIENASVMVSAPFKVSGTAALTGIYKAYEDITGTSLDQTAKEVATEELVTTSELAETIGSDDATMLMNELKKILDETKDMTDDELRAVILSLADAQNIELTEENIQQIINLSRTLEKLDISEWGDKLSQLAETMDNAKEAGKGITSFLNGLEDFFAGVSDFFANIFGGIEKIFGS</sequence>
<dbReference type="InterPro" id="IPR009343">
    <property type="entry name" value="DUF1002"/>
</dbReference>
<dbReference type="OrthoDB" id="9810153at2"/>
<keyword evidence="2" id="KW-1185">Reference proteome</keyword>
<proteinExistence type="predicted"/>
<dbReference type="EMBL" id="LR130778">
    <property type="protein sequence ID" value="VDN48373.1"/>
    <property type="molecule type" value="Genomic_DNA"/>
</dbReference>
<dbReference type="KEGG" id="cbar:PATL70BA_2478"/>
<gene>
    <name evidence="1" type="ORF">PATL70BA_2478</name>
</gene>
<accession>A0A3P7PE73</accession>
<name>A0A3P7PE73_9FIRM</name>
<protein>
    <recommendedName>
        <fullName evidence="3">DUF1002 domain-containing protein</fullName>
    </recommendedName>
</protein>
<dbReference type="AlphaFoldDB" id="A0A3P7PE73"/>
<evidence type="ECO:0000313" key="2">
    <source>
        <dbReference type="Proteomes" id="UP000279029"/>
    </source>
</evidence>
<organism evidence="1 2">
    <name type="scientific">Petrocella atlantisensis</name>
    <dbReference type="NCBI Taxonomy" id="2173034"/>
    <lineage>
        <taxon>Bacteria</taxon>
        <taxon>Bacillati</taxon>
        <taxon>Bacillota</taxon>
        <taxon>Clostridia</taxon>
        <taxon>Lachnospirales</taxon>
        <taxon>Vallitaleaceae</taxon>
        <taxon>Petrocella</taxon>
    </lineage>
</organism>
<evidence type="ECO:0000313" key="1">
    <source>
        <dbReference type="EMBL" id="VDN48373.1"/>
    </source>
</evidence>
<dbReference type="Proteomes" id="UP000279029">
    <property type="component" value="Chromosome"/>
</dbReference>
<dbReference type="RefSeq" id="WP_125137513.1">
    <property type="nucleotide sequence ID" value="NZ_LR130778.1"/>
</dbReference>
<dbReference type="Pfam" id="PF06207">
    <property type="entry name" value="DUF1002"/>
    <property type="match status" value="1"/>
</dbReference>